<dbReference type="AlphaFoldDB" id="A0A6J4TFJ0"/>
<feature type="compositionally biased region" description="Basic residues" evidence="1">
    <location>
        <begin position="1"/>
        <end position="10"/>
    </location>
</feature>
<accession>A0A6J4TFJ0</accession>
<sequence>VPLVRRQHLLRTREQGQAEHRAPRRVARPEAPHPPGRGADGDRVRDEGQPEGDVREADDAGLRPGEHGAQRGLLAAREGHAGRHRVRRGRAGARPPHPARGGPPAAPRGRAEGRHEGAVLHRRVGEGGLRAALGLLRGDLRGPAGRLEAQGACVNLRPRDAGRGWLRSGQEDL</sequence>
<feature type="region of interest" description="Disordered" evidence="1">
    <location>
        <begin position="1"/>
        <end position="115"/>
    </location>
</feature>
<proteinExistence type="predicted"/>
<feature type="compositionally biased region" description="Basic residues" evidence="1">
    <location>
        <begin position="82"/>
        <end position="91"/>
    </location>
</feature>
<gene>
    <name evidence="2" type="ORF">AVDCRST_MAG13-3400</name>
</gene>
<evidence type="ECO:0000256" key="1">
    <source>
        <dbReference type="SAM" id="MobiDB-lite"/>
    </source>
</evidence>
<feature type="non-terminal residue" evidence="2">
    <location>
        <position position="173"/>
    </location>
</feature>
<name>A0A6J4TFJ0_9ACTN</name>
<reference evidence="2" key="1">
    <citation type="submission" date="2020-02" db="EMBL/GenBank/DDBJ databases">
        <authorList>
            <person name="Meier V. D."/>
        </authorList>
    </citation>
    <scope>NUCLEOTIDE SEQUENCE</scope>
    <source>
        <strain evidence="2">AVDCRST_MAG13</strain>
    </source>
</reference>
<feature type="non-terminal residue" evidence="2">
    <location>
        <position position="1"/>
    </location>
</feature>
<feature type="compositionally biased region" description="Basic and acidic residues" evidence="1">
    <location>
        <begin position="11"/>
        <end position="31"/>
    </location>
</feature>
<feature type="compositionally biased region" description="Basic and acidic residues" evidence="1">
    <location>
        <begin position="39"/>
        <end position="69"/>
    </location>
</feature>
<protein>
    <submittedName>
        <fullName evidence="2">Transcription antitermination protein NusG</fullName>
    </submittedName>
</protein>
<organism evidence="2">
    <name type="scientific">uncultured Solirubrobacteraceae bacterium</name>
    <dbReference type="NCBI Taxonomy" id="1162706"/>
    <lineage>
        <taxon>Bacteria</taxon>
        <taxon>Bacillati</taxon>
        <taxon>Actinomycetota</taxon>
        <taxon>Thermoleophilia</taxon>
        <taxon>Solirubrobacterales</taxon>
        <taxon>Solirubrobacteraceae</taxon>
        <taxon>environmental samples</taxon>
    </lineage>
</organism>
<evidence type="ECO:0000313" key="2">
    <source>
        <dbReference type="EMBL" id="CAA9521333.1"/>
    </source>
</evidence>
<dbReference type="EMBL" id="CADCVO010000537">
    <property type="protein sequence ID" value="CAA9521333.1"/>
    <property type="molecule type" value="Genomic_DNA"/>
</dbReference>